<proteinExistence type="predicted"/>
<accession>A6W9E9</accession>
<gene>
    <name evidence="1" type="ordered locus">Krad_1952</name>
</gene>
<dbReference type="KEGG" id="kra:Krad_1952"/>
<dbReference type="Proteomes" id="UP000001116">
    <property type="component" value="Chromosome"/>
</dbReference>
<protein>
    <submittedName>
        <fullName evidence="1">Glycerol-phosphate porter</fullName>
    </submittedName>
</protein>
<dbReference type="HOGENOM" id="CLU_3234799_0_0_11"/>
<organism evidence="1 2">
    <name type="scientific">Kineococcus radiotolerans (strain ATCC BAA-149 / DSM 14245 / SRS30216)</name>
    <dbReference type="NCBI Taxonomy" id="266940"/>
    <lineage>
        <taxon>Bacteria</taxon>
        <taxon>Bacillati</taxon>
        <taxon>Actinomycetota</taxon>
        <taxon>Actinomycetes</taxon>
        <taxon>Kineosporiales</taxon>
        <taxon>Kineosporiaceae</taxon>
        <taxon>Kineococcus</taxon>
    </lineage>
</organism>
<reference evidence="2" key="1">
    <citation type="journal article" date="2008" name="PLoS ONE">
        <title>Survival in nuclear waste, extreme resistance, and potential applications gleaned from the genome sequence of Kineococcus radiotolerans SRS30216.</title>
        <authorList>
            <person name="Bagwell C.E."/>
            <person name="Bhat S."/>
            <person name="Hawkins G.M."/>
            <person name="Smith B.W."/>
            <person name="Biswas T."/>
            <person name="Hoover T.R."/>
            <person name="Saunders E."/>
            <person name="Han C.S."/>
            <person name="Tsodikov O.V."/>
            <person name="Shimkets L.J."/>
        </authorList>
    </citation>
    <scope>NUCLEOTIDE SEQUENCE [LARGE SCALE GENOMIC DNA]</scope>
    <source>
        <strain evidence="2">ATCC BAA-149 / DSM 14245 / SRS30216</strain>
    </source>
</reference>
<sequence>MTTVTFDEATRTHPGGDRPAVEALDLHVEEGGFLVLAGSRVPA</sequence>
<dbReference type="STRING" id="266940.Krad_1952"/>
<keyword evidence="2" id="KW-1185">Reference proteome</keyword>
<dbReference type="AlphaFoldDB" id="A6W9E9"/>
<dbReference type="EMBL" id="CP000750">
    <property type="protein sequence ID" value="ABS03438.1"/>
    <property type="molecule type" value="Genomic_DNA"/>
</dbReference>
<dbReference type="RefSeq" id="WP_011981423.1">
    <property type="nucleotide sequence ID" value="NC_009664.2"/>
</dbReference>
<evidence type="ECO:0000313" key="2">
    <source>
        <dbReference type="Proteomes" id="UP000001116"/>
    </source>
</evidence>
<evidence type="ECO:0000313" key="1">
    <source>
        <dbReference type="EMBL" id="ABS03438.1"/>
    </source>
</evidence>
<name>A6W9E9_KINRD</name>
<dbReference type="eggNOG" id="COG3842">
    <property type="taxonomic scope" value="Bacteria"/>
</dbReference>